<dbReference type="NCBIfam" id="TIGR01396">
    <property type="entry name" value="FlgB"/>
    <property type="match status" value="1"/>
</dbReference>
<dbReference type="Pfam" id="PF00460">
    <property type="entry name" value="Flg_bb_rod"/>
    <property type="match status" value="1"/>
</dbReference>
<feature type="domain" description="Flagellar basal body rod protein N-terminal" evidence="7">
    <location>
        <begin position="14"/>
        <end position="37"/>
    </location>
</feature>
<comment type="similarity">
    <text evidence="2 6">Belongs to the flagella basal body rod proteins family.</text>
</comment>
<dbReference type="GO" id="GO:0030694">
    <property type="term" value="C:bacterial-type flagellum basal body, rod"/>
    <property type="evidence" value="ECO:0007669"/>
    <property type="project" value="InterPro"/>
</dbReference>
<comment type="subunit">
    <text evidence="6">The basal body constitutes a major portion of the flagellar organelle and consists of a number of rings mounted on a central rod.</text>
</comment>
<gene>
    <name evidence="8" type="ORF">SAMN00808754_0944</name>
</gene>
<dbReference type="PANTHER" id="PTHR30435">
    <property type="entry name" value="FLAGELLAR PROTEIN"/>
    <property type="match status" value="1"/>
</dbReference>
<keyword evidence="9" id="KW-1185">Reference proteome</keyword>
<proteinExistence type="inferred from homology"/>
<keyword evidence="8" id="KW-0282">Flagellum</keyword>
<dbReference type="OrthoDB" id="9792068at2"/>
<evidence type="ECO:0000256" key="4">
    <source>
        <dbReference type="ARBA" id="ARBA00023143"/>
    </source>
</evidence>
<dbReference type="InterPro" id="IPR001444">
    <property type="entry name" value="Flag_bb_rod_N"/>
</dbReference>
<dbReference type="GO" id="GO:0071978">
    <property type="term" value="P:bacterial-type flagellum-dependent swarming motility"/>
    <property type="evidence" value="ECO:0007669"/>
    <property type="project" value="TreeGrafter"/>
</dbReference>
<dbReference type="RefSeq" id="WP_084664448.1">
    <property type="nucleotide sequence ID" value="NZ_LT838272.1"/>
</dbReference>
<evidence type="ECO:0000256" key="2">
    <source>
        <dbReference type="ARBA" id="ARBA00009677"/>
    </source>
</evidence>
<keyword evidence="8" id="KW-0969">Cilium</keyword>
<protein>
    <recommendedName>
        <fullName evidence="3 6">Flagellar basal body rod protein FlgB</fullName>
    </recommendedName>
</protein>
<evidence type="ECO:0000256" key="6">
    <source>
        <dbReference type="PIRNR" id="PIRNR002889"/>
    </source>
</evidence>
<organism evidence="8 9">
    <name type="scientific">Thermanaeromonas toyohensis ToBE</name>
    <dbReference type="NCBI Taxonomy" id="698762"/>
    <lineage>
        <taxon>Bacteria</taxon>
        <taxon>Bacillati</taxon>
        <taxon>Bacillota</taxon>
        <taxon>Clostridia</taxon>
        <taxon>Neomoorellales</taxon>
        <taxon>Neomoorellaceae</taxon>
        <taxon>Thermanaeromonas</taxon>
    </lineage>
</organism>
<dbReference type="AlphaFoldDB" id="A0A1W1VLN3"/>
<evidence type="ECO:0000313" key="9">
    <source>
        <dbReference type="Proteomes" id="UP000192569"/>
    </source>
</evidence>
<dbReference type="PIRSF" id="PIRSF002889">
    <property type="entry name" value="Rod_FlgB"/>
    <property type="match status" value="1"/>
</dbReference>
<dbReference type="PANTHER" id="PTHR30435:SF12">
    <property type="entry name" value="FLAGELLAR BASAL BODY ROD PROTEIN FLGB"/>
    <property type="match status" value="1"/>
</dbReference>
<dbReference type="InterPro" id="IPR006300">
    <property type="entry name" value="FlgB"/>
</dbReference>
<dbReference type="Proteomes" id="UP000192569">
    <property type="component" value="Chromosome I"/>
</dbReference>
<evidence type="ECO:0000259" key="7">
    <source>
        <dbReference type="Pfam" id="PF00460"/>
    </source>
</evidence>
<evidence type="ECO:0000256" key="5">
    <source>
        <dbReference type="ARBA" id="ARBA00024934"/>
    </source>
</evidence>
<comment type="function">
    <text evidence="5 6">Structural component of flagellum, the bacterial motility apparatus. Part of the rod structure of flagellar basal body.</text>
</comment>
<dbReference type="EMBL" id="LT838272">
    <property type="protein sequence ID" value="SMB93961.1"/>
    <property type="molecule type" value="Genomic_DNA"/>
</dbReference>
<name>A0A1W1VLN3_9FIRM</name>
<keyword evidence="8" id="KW-0966">Cell projection</keyword>
<dbReference type="STRING" id="698762.SAMN00808754_0944"/>
<reference evidence="8 9" key="1">
    <citation type="submission" date="2017-04" db="EMBL/GenBank/DDBJ databases">
        <authorList>
            <person name="Afonso C.L."/>
            <person name="Miller P.J."/>
            <person name="Scott M.A."/>
            <person name="Spackman E."/>
            <person name="Goraichik I."/>
            <person name="Dimitrov K.M."/>
            <person name="Suarez D.L."/>
            <person name="Swayne D.E."/>
        </authorList>
    </citation>
    <scope>NUCLEOTIDE SEQUENCE [LARGE SCALE GENOMIC DNA]</scope>
    <source>
        <strain evidence="8 9">ToBE</strain>
    </source>
</reference>
<comment type="subcellular location">
    <subcellularLocation>
        <location evidence="1 6">Bacterial flagellum basal body</location>
    </subcellularLocation>
</comment>
<accession>A0A1W1VLN3</accession>
<evidence type="ECO:0000256" key="1">
    <source>
        <dbReference type="ARBA" id="ARBA00004117"/>
    </source>
</evidence>
<evidence type="ECO:0000313" key="8">
    <source>
        <dbReference type="EMBL" id="SMB93961.1"/>
    </source>
</evidence>
<sequence>MFLSAVGEALRKVLEAAALRQRVIAHNLANANTPGFKRYYVTFEESLRRALRGEQGLTLYRTHPRHLPGSGPEVEPRVEQDRFTAMRRDGNNVDIEREMVELVMNSLNYNLAVQQLNGRLGMWRYVINEGRR</sequence>
<keyword evidence="4 6" id="KW-0975">Bacterial flagellum</keyword>
<evidence type="ECO:0000256" key="3">
    <source>
        <dbReference type="ARBA" id="ARBA00014376"/>
    </source>
</evidence>